<evidence type="ECO:0000313" key="2">
    <source>
        <dbReference type="EMBL" id="KLO09820.1"/>
    </source>
</evidence>
<organism evidence="2 3">
    <name type="scientific">Schizopora paradoxa</name>
    <dbReference type="NCBI Taxonomy" id="27342"/>
    <lineage>
        <taxon>Eukaryota</taxon>
        <taxon>Fungi</taxon>
        <taxon>Dikarya</taxon>
        <taxon>Basidiomycota</taxon>
        <taxon>Agaricomycotina</taxon>
        <taxon>Agaricomycetes</taxon>
        <taxon>Hymenochaetales</taxon>
        <taxon>Schizoporaceae</taxon>
        <taxon>Schizopora</taxon>
    </lineage>
</organism>
<name>A0A0H2RD52_9AGAM</name>
<reference evidence="2 3" key="1">
    <citation type="submission" date="2015-04" db="EMBL/GenBank/DDBJ databases">
        <title>Complete genome sequence of Schizopora paradoxa KUC8140, a cosmopolitan wood degrader in East Asia.</title>
        <authorList>
            <consortium name="DOE Joint Genome Institute"/>
            <person name="Min B."/>
            <person name="Park H."/>
            <person name="Jang Y."/>
            <person name="Kim J.-J."/>
            <person name="Kim K.H."/>
            <person name="Pangilinan J."/>
            <person name="Lipzen A."/>
            <person name="Riley R."/>
            <person name="Grigoriev I.V."/>
            <person name="Spatafora J.W."/>
            <person name="Choi I.-G."/>
        </authorList>
    </citation>
    <scope>NUCLEOTIDE SEQUENCE [LARGE SCALE GENOMIC DNA]</scope>
    <source>
        <strain evidence="2 3">KUC8140</strain>
    </source>
</reference>
<sequence length="701" mass="80849">MPTSPTRNVEARSRTHSGDSVSIPALARTDGVNDTDDSELVLRRRGLGLSSAFLGVLKAAYFKAIPERFVIPKQIADEIRRLRGHDRSTVYERHKNFHEEDHSCPHHDELVSLCTKLINLSYIYTLEFAAQRELSALYIEDPVLSEVFQTCEFTPKSFDISQEGDYHRRWSELLGRSSFKSNQRPETAQHSCDVLKDAFKYYKYGFIAVGYIPYAMELEMQNEDLGLMHQLWDNFLDNVVRKYLEEFHPINIVDRCFRSIVSSGKPLAYFASSSQLERMAMSLIANSTEVPFIFSTFFPPPMFEFRNPKDPYGAKLVIRSPARDWDIVSAATYAIPFLGAFARGMMTKRFVTQGKDFHALSEYIESNWSGTPLEHTVLAKGEGAFIDLYEAVNDAATSYRRSMGVLRKLEASVHHALVTLVESSLGSMVIETSSRKDKKNWDIPRGNLLIAHTVDIDRYHKREMLEDFKNNDAYIDILNDRLRFQTYLRRPDGICNLTYIPQFRNVSYLRRFRIGNEYFITADGLPESSNQILNYWNRAVFPEDIVVDTMQLDGKILTCLWVAESSVFNCTGHYPILAGVDFETNEPLFVAVVYRRVNSPWYFTTVKDGASSVTFMDEIGVKCRSRKFFVLCLRHDPIDLPPQDIQHREGAKDPTGPVYWVEFWPKKDAHYFYDERLRDDRLLESFLNEQRIMGTILGGFY</sequence>
<protein>
    <submittedName>
        <fullName evidence="2">Uncharacterized protein</fullName>
    </submittedName>
</protein>
<proteinExistence type="predicted"/>
<dbReference type="EMBL" id="KQ086044">
    <property type="protein sequence ID" value="KLO09820.1"/>
    <property type="molecule type" value="Genomic_DNA"/>
</dbReference>
<dbReference type="AlphaFoldDB" id="A0A0H2RD52"/>
<evidence type="ECO:0000256" key="1">
    <source>
        <dbReference type="SAM" id="MobiDB-lite"/>
    </source>
</evidence>
<keyword evidence="3" id="KW-1185">Reference proteome</keyword>
<feature type="region of interest" description="Disordered" evidence="1">
    <location>
        <begin position="1"/>
        <end position="23"/>
    </location>
</feature>
<gene>
    <name evidence="2" type="ORF">SCHPADRAFT_943348</name>
</gene>
<evidence type="ECO:0000313" key="3">
    <source>
        <dbReference type="Proteomes" id="UP000053477"/>
    </source>
</evidence>
<accession>A0A0H2RD52</accession>
<dbReference type="Proteomes" id="UP000053477">
    <property type="component" value="Unassembled WGS sequence"/>
</dbReference>
<dbReference type="InParanoid" id="A0A0H2RD52"/>